<proteinExistence type="inferred from homology"/>
<evidence type="ECO:0000256" key="4">
    <source>
        <dbReference type="ARBA" id="ARBA00023172"/>
    </source>
</evidence>
<organism evidence="7 8">
    <name type="scientific">Pseudobacteroides cellulosolvens ATCC 35603 = DSM 2933</name>
    <dbReference type="NCBI Taxonomy" id="398512"/>
    <lineage>
        <taxon>Bacteria</taxon>
        <taxon>Bacillati</taxon>
        <taxon>Bacillota</taxon>
        <taxon>Clostridia</taxon>
        <taxon>Eubacteriales</taxon>
        <taxon>Oscillospiraceae</taxon>
        <taxon>Pseudobacteroides</taxon>
    </lineage>
</organism>
<dbReference type="GO" id="GO:0004803">
    <property type="term" value="F:transposase activity"/>
    <property type="evidence" value="ECO:0007669"/>
    <property type="project" value="InterPro"/>
</dbReference>
<dbReference type="STRING" id="398512.Bccel_2852"/>
<dbReference type="NCBIfam" id="NF033527">
    <property type="entry name" value="transpos_Tn3"/>
    <property type="match status" value="1"/>
</dbReference>
<evidence type="ECO:0000313" key="7">
    <source>
        <dbReference type="EMBL" id="KNY27581.1"/>
    </source>
</evidence>
<dbReference type="InterPro" id="IPR025296">
    <property type="entry name" value="DUF4158"/>
</dbReference>
<evidence type="ECO:0000259" key="6">
    <source>
        <dbReference type="Pfam" id="PF13700"/>
    </source>
</evidence>
<evidence type="ECO:0000256" key="1">
    <source>
        <dbReference type="ARBA" id="ARBA00009402"/>
    </source>
</evidence>
<dbReference type="OrthoDB" id="3538665at2"/>
<dbReference type="GO" id="GO:0006313">
    <property type="term" value="P:DNA transposition"/>
    <property type="evidence" value="ECO:0007669"/>
    <property type="project" value="InterPro"/>
</dbReference>
<dbReference type="Pfam" id="PF01526">
    <property type="entry name" value="DDE_Tnp_Tn3"/>
    <property type="match status" value="1"/>
</dbReference>
<keyword evidence="3" id="KW-0238">DNA-binding</keyword>
<gene>
    <name evidence="7" type="ORF">Bccel_2852</name>
</gene>
<comment type="caution">
    <text evidence="7">The sequence shown here is derived from an EMBL/GenBank/DDBJ whole genome shotgun (WGS) entry which is preliminary data.</text>
</comment>
<name>A0A0L6JP14_9FIRM</name>
<keyword evidence="8" id="KW-1185">Reference proteome</keyword>
<evidence type="ECO:0000256" key="3">
    <source>
        <dbReference type="ARBA" id="ARBA00023125"/>
    </source>
</evidence>
<keyword evidence="2" id="KW-0815">Transposition</keyword>
<dbReference type="GO" id="GO:0003677">
    <property type="term" value="F:DNA binding"/>
    <property type="evidence" value="ECO:0007669"/>
    <property type="project" value="UniProtKB-KW"/>
</dbReference>
<keyword evidence="4" id="KW-0233">DNA recombination</keyword>
<sequence>MSLRGGEILTKEQRLEYTGIPDSLNEADIARYYTLSQSDIEIINRHRRDYNRLGFALQLCVLRYPGWPLSIVKDIPQNVLTYVAEQIDVKPEIYLQYRQREATVQEHLDEIRQEYGYKAFSEREKLTLSKSLYNFAMENGNSLYLINTAISELRKNKVVMPAMATIEYAVWESRKTAEEVIFSTVNNCITQKQKQMLDELVNSKVEKNKTCLTWLREYPTRHSPEAFEKVIEKLEYIKSLNLTINTSGIHHNRLVQLSRMGARYETQAFQRFEDSKRYAILVIYILDLSQDLIDFAIEIHDRQMMSLENSGRRQQEEIQKQNGKSLNEKVVHYASLVKALSRARSDGLDPYETIEVSVMPWDKLVSSGQEAEKLARPIDYDYLDLLESKFNTLRKYTPTLLKSLEYRSTKSTESLLEAISIINEMNSSKKRIVPQNAPLDFINNRWNKYVFNKDGTVNRRYYELAVLTELKNGIRSGDISVVGSRRHKDFDEYLVSEDDWNDKKANNTTKLVVSSSFSEYIEERKEALLKRIKWISENIQTLEGVSLEKGEIELKRLEKNTPDEAKNYSKSIYELIPRVKLTDLLMEVMSWTNFEEQFTHASTGKAPKEDEKETILATLIAMGTNIGLTKMADATNNISYYQMANEAQWRMYDDAMNRARSILVNFHHKLYFPSYWGDGTTSSSDGMRVTTSVSSLHGEHNPHYGSGKGSTMYRFISDQYSVFYSKVINTNARDAVHVIDGLLHHETDLNIKEHYTDTAGFTEQTFGLCHLLGFRFAPRLRDIADAKLYTFTKPSDYPKLQNLLKYKINTKIIEKNYDDILRLAHTIREGKVSASLIMGKLGSYARKNSLSDALREMGRIEKTIFILDYISSEELRRRIQKGLNKGEAAHSLARSVFFAKRGEFHERDLQDQMQRDSALTLLIDAITIWNTVYLTKAVDYLRDRNELNEDLLAYVSPLNWEHINFYGHYSFNKRSITTLDSLRPLNIKTNK</sequence>
<feature type="domain" description="DUF4158" evidence="6">
    <location>
        <begin position="8"/>
        <end position="172"/>
    </location>
</feature>
<dbReference type="InterPro" id="IPR002513">
    <property type="entry name" value="Tn3_Tnp_DDE_dom"/>
</dbReference>
<reference evidence="8" key="1">
    <citation type="submission" date="2015-07" db="EMBL/GenBank/DDBJ databases">
        <title>Near-Complete Genome Sequence of the Cellulolytic Bacterium Bacteroides (Pseudobacteroides) cellulosolvens ATCC 35603.</title>
        <authorList>
            <person name="Dassa B."/>
            <person name="Utturkar S.M."/>
            <person name="Klingeman D.M."/>
            <person name="Hurt R.A."/>
            <person name="Keller M."/>
            <person name="Xu J."/>
            <person name="Reddy Y.H.K."/>
            <person name="Borovok I."/>
            <person name="Grinberg I.R."/>
            <person name="Lamed R."/>
            <person name="Zhivin O."/>
            <person name="Bayer E.A."/>
            <person name="Brown S.D."/>
        </authorList>
    </citation>
    <scope>NUCLEOTIDE SEQUENCE [LARGE SCALE GENOMIC DNA]</scope>
    <source>
        <strain evidence="8">DSM 2933</strain>
    </source>
</reference>
<dbReference type="AlphaFoldDB" id="A0A0L6JP14"/>
<dbReference type="Proteomes" id="UP000036923">
    <property type="component" value="Unassembled WGS sequence"/>
</dbReference>
<feature type="domain" description="Tn3 transposase DDE" evidence="5">
    <location>
        <begin position="583"/>
        <end position="969"/>
    </location>
</feature>
<dbReference type="RefSeq" id="WP_036945790.1">
    <property type="nucleotide sequence ID" value="NZ_JQKC01000078.1"/>
</dbReference>
<evidence type="ECO:0000259" key="5">
    <source>
        <dbReference type="Pfam" id="PF01526"/>
    </source>
</evidence>
<dbReference type="PATRIC" id="fig|398512.5.peg.2987"/>
<dbReference type="Pfam" id="PF13700">
    <property type="entry name" value="DUF4158"/>
    <property type="match status" value="1"/>
</dbReference>
<evidence type="ECO:0000313" key="8">
    <source>
        <dbReference type="Proteomes" id="UP000036923"/>
    </source>
</evidence>
<comment type="similarity">
    <text evidence="1">Belongs to the transposase 7 family.</text>
</comment>
<accession>A0A0L6JP14</accession>
<dbReference type="InterPro" id="IPR047653">
    <property type="entry name" value="Tn3-like_transpos"/>
</dbReference>
<dbReference type="EMBL" id="LGTC01000001">
    <property type="protein sequence ID" value="KNY27581.1"/>
    <property type="molecule type" value="Genomic_DNA"/>
</dbReference>
<dbReference type="eggNOG" id="COG4644">
    <property type="taxonomic scope" value="Bacteria"/>
</dbReference>
<evidence type="ECO:0000256" key="2">
    <source>
        <dbReference type="ARBA" id="ARBA00022578"/>
    </source>
</evidence>
<protein>
    <submittedName>
        <fullName evidence="7">Transposase Tn3 family protein</fullName>
    </submittedName>
</protein>